<dbReference type="InterPro" id="IPR003783">
    <property type="entry name" value="Regulatory_RecX"/>
</dbReference>
<dbReference type="GO" id="GO:0005737">
    <property type="term" value="C:cytoplasm"/>
    <property type="evidence" value="ECO:0007669"/>
    <property type="project" value="UniProtKB-SubCell"/>
</dbReference>
<evidence type="ECO:0000256" key="2">
    <source>
        <dbReference type="ARBA" id="ARBA00009695"/>
    </source>
</evidence>
<dbReference type="PANTHER" id="PTHR33602:SF1">
    <property type="entry name" value="REGULATORY PROTEIN RECX FAMILY PROTEIN"/>
    <property type="match status" value="1"/>
</dbReference>
<dbReference type="Pfam" id="PF02631">
    <property type="entry name" value="RecX_HTH2"/>
    <property type="match status" value="1"/>
</dbReference>
<evidence type="ECO:0000313" key="10">
    <source>
        <dbReference type="Proteomes" id="UP000824249"/>
    </source>
</evidence>
<dbReference type="Gene3D" id="1.10.10.10">
    <property type="entry name" value="Winged helix-like DNA-binding domain superfamily/Winged helix DNA-binding domain"/>
    <property type="match status" value="3"/>
</dbReference>
<gene>
    <name evidence="5" type="primary">recX</name>
    <name evidence="9" type="ORF">H9737_03130</name>
</gene>
<dbReference type="GO" id="GO:0006282">
    <property type="term" value="P:regulation of DNA repair"/>
    <property type="evidence" value="ECO:0007669"/>
    <property type="project" value="UniProtKB-UniRule"/>
</dbReference>
<keyword evidence="4 5" id="KW-0963">Cytoplasm</keyword>
<comment type="function">
    <text evidence="5">Modulates RecA activity.</text>
</comment>
<dbReference type="InterPro" id="IPR053924">
    <property type="entry name" value="RecX_HTH_2nd"/>
</dbReference>
<reference evidence="9" key="1">
    <citation type="journal article" date="2021" name="PeerJ">
        <title>Extensive microbial diversity within the chicken gut microbiome revealed by metagenomics and culture.</title>
        <authorList>
            <person name="Gilroy R."/>
            <person name="Ravi A."/>
            <person name="Getino M."/>
            <person name="Pursley I."/>
            <person name="Horton D.L."/>
            <person name="Alikhan N.F."/>
            <person name="Baker D."/>
            <person name="Gharbi K."/>
            <person name="Hall N."/>
            <person name="Watson M."/>
            <person name="Adriaenssens E.M."/>
            <person name="Foster-Nyarko E."/>
            <person name="Jarju S."/>
            <person name="Secka A."/>
            <person name="Antonio M."/>
            <person name="Oren A."/>
            <person name="Chaudhuri R.R."/>
            <person name="La Ragione R."/>
            <person name="Hildebrand F."/>
            <person name="Pallen M.J."/>
        </authorList>
    </citation>
    <scope>NUCLEOTIDE SEQUENCE</scope>
    <source>
        <strain evidence="9">26628</strain>
    </source>
</reference>
<evidence type="ECO:0000259" key="8">
    <source>
        <dbReference type="Pfam" id="PF21982"/>
    </source>
</evidence>
<comment type="similarity">
    <text evidence="2 5">Belongs to the RecX family.</text>
</comment>
<organism evidence="9 10">
    <name type="scientific">Candidatus Borkfalkia faecigallinarum</name>
    <dbReference type="NCBI Taxonomy" id="2838509"/>
    <lineage>
        <taxon>Bacteria</taxon>
        <taxon>Bacillati</taxon>
        <taxon>Bacillota</taxon>
        <taxon>Clostridia</taxon>
        <taxon>Christensenellales</taxon>
        <taxon>Christensenellaceae</taxon>
        <taxon>Candidatus Borkfalkia</taxon>
    </lineage>
</organism>
<dbReference type="InterPro" id="IPR053925">
    <property type="entry name" value="RecX_HTH_3rd"/>
</dbReference>
<dbReference type="Pfam" id="PF21981">
    <property type="entry name" value="RecX_HTH3"/>
    <property type="match status" value="1"/>
</dbReference>
<dbReference type="HAMAP" id="MF_01114">
    <property type="entry name" value="RecX"/>
    <property type="match status" value="1"/>
</dbReference>
<dbReference type="AlphaFoldDB" id="A0A9D1VU72"/>
<feature type="domain" description="RecX third three-helical" evidence="7">
    <location>
        <begin position="153"/>
        <end position="196"/>
    </location>
</feature>
<evidence type="ECO:0000313" key="9">
    <source>
        <dbReference type="EMBL" id="HIX46665.1"/>
    </source>
</evidence>
<accession>A0A9D1VU72</accession>
<evidence type="ECO:0000256" key="4">
    <source>
        <dbReference type="ARBA" id="ARBA00022490"/>
    </source>
</evidence>
<name>A0A9D1VU72_9FIRM</name>
<evidence type="ECO:0000259" key="6">
    <source>
        <dbReference type="Pfam" id="PF02631"/>
    </source>
</evidence>
<dbReference type="InterPro" id="IPR053926">
    <property type="entry name" value="RecX_HTH_1st"/>
</dbReference>
<comment type="caution">
    <text evidence="9">The sequence shown here is derived from an EMBL/GenBank/DDBJ whole genome shotgun (WGS) entry which is preliminary data.</text>
</comment>
<feature type="domain" description="RecX first three-helical" evidence="8">
    <location>
        <begin position="62"/>
        <end position="101"/>
    </location>
</feature>
<dbReference type="EMBL" id="DXFD01000051">
    <property type="protein sequence ID" value="HIX46665.1"/>
    <property type="molecule type" value="Genomic_DNA"/>
</dbReference>
<evidence type="ECO:0000259" key="7">
    <source>
        <dbReference type="Pfam" id="PF21981"/>
    </source>
</evidence>
<protein>
    <recommendedName>
        <fullName evidence="3 5">Regulatory protein RecX</fullName>
    </recommendedName>
</protein>
<reference evidence="9" key="2">
    <citation type="submission" date="2021-04" db="EMBL/GenBank/DDBJ databases">
        <authorList>
            <person name="Gilroy R."/>
        </authorList>
    </citation>
    <scope>NUCLEOTIDE SEQUENCE</scope>
    <source>
        <strain evidence="9">26628</strain>
    </source>
</reference>
<evidence type="ECO:0000256" key="1">
    <source>
        <dbReference type="ARBA" id="ARBA00004496"/>
    </source>
</evidence>
<feature type="domain" description="RecX second three-helical" evidence="6">
    <location>
        <begin position="108"/>
        <end position="147"/>
    </location>
</feature>
<evidence type="ECO:0000256" key="5">
    <source>
        <dbReference type="HAMAP-Rule" id="MF_01114"/>
    </source>
</evidence>
<dbReference type="Proteomes" id="UP000824249">
    <property type="component" value="Unassembled WGS sequence"/>
</dbReference>
<sequence>MSEITAITPQVKDKERCSIYVDGRFYCGLKLETAVRYRLQAGQHVDPAFLDEIQLENEKAQALDKALTHLSASMKTEQAMRDYLRKKGYVDAVCDYVLEKLREYKFVDDAQYCEQYVEAASRSKGPRLIALELRRRGAAQEAVEAALSGLEGEDEAARRVLAKYMRGKPPTRETLAKAYRHLLSKGFGHDAAKDALASLREEDEGEEG</sequence>
<dbReference type="Pfam" id="PF21982">
    <property type="entry name" value="RecX_HTH1"/>
    <property type="match status" value="1"/>
</dbReference>
<dbReference type="PANTHER" id="PTHR33602">
    <property type="entry name" value="REGULATORY PROTEIN RECX FAMILY PROTEIN"/>
    <property type="match status" value="1"/>
</dbReference>
<dbReference type="InterPro" id="IPR036388">
    <property type="entry name" value="WH-like_DNA-bd_sf"/>
</dbReference>
<evidence type="ECO:0000256" key="3">
    <source>
        <dbReference type="ARBA" id="ARBA00018111"/>
    </source>
</evidence>
<proteinExistence type="inferred from homology"/>
<comment type="subcellular location">
    <subcellularLocation>
        <location evidence="1 5">Cytoplasm</location>
    </subcellularLocation>
</comment>